<evidence type="ECO:0000256" key="2">
    <source>
        <dbReference type="ARBA" id="ARBA00023315"/>
    </source>
</evidence>
<dbReference type="InterPro" id="IPR023213">
    <property type="entry name" value="CAT-like_dom_sf"/>
</dbReference>
<dbReference type="Proteomes" id="UP000694864">
    <property type="component" value="Chromosome 14"/>
</dbReference>
<reference evidence="3" key="1">
    <citation type="journal article" date="2014" name="Nat. Commun.">
        <title>The emerging biofuel crop Camelina sativa retains a highly undifferentiated hexaploid genome structure.</title>
        <authorList>
            <person name="Kagale S."/>
            <person name="Koh C."/>
            <person name="Nixon J."/>
            <person name="Bollina V."/>
            <person name="Clarke W.E."/>
            <person name="Tuteja R."/>
            <person name="Spillane C."/>
            <person name="Robinson S.J."/>
            <person name="Links M.G."/>
            <person name="Clarke C."/>
            <person name="Higgins E.E."/>
            <person name="Huebert T."/>
            <person name="Sharpe A.G."/>
            <person name="Parkin I.A."/>
        </authorList>
    </citation>
    <scope>NUCLEOTIDE SEQUENCE [LARGE SCALE GENOMIC DNA]</scope>
    <source>
        <strain evidence="3">cv. DH55</strain>
    </source>
</reference>
<keyword evidence="2" id="KW-0012">Acyltransferase</keyword>
<protein>
    <submittedName>
        <fullName evidence="4">Coumaroyl-CoA:anthocyanidin 3-O-glucoside-6''-O-coumaroyltransferase 1-like</fullName>
    </submittedName>
</protein>
<keyword evidence="3" id="KW-1185">Reference proteome</keyword>
<evidence type="ECO:0000313" key="4">
    <source>
        <dbReference type="RefSeq" id="XP_019090926.1"/>
    </source>
</evidence>
<dbReference type="Gene3D" id="3.30.559.10">
    <property type="entry name" value="Chloramphenicol acetyltransferase-like domain"/>
    <property type="match status" value="2"/>
</dbReference>
<evidence type="ECO:0000313" key="3">
    <source>
        <dbReference type="Proteomes" id="UP000694864"/>
    </source>
</evidence>
<reference evidence="4" key="2">
    <citation type="submission" date="2025-08" db="UniProtKB">
        <authorList>
            <consortium name="RefSeq"/>
        </authorList>
    </citation>
    <scope>IDENTIFICATION</scope>
    <source>
        <tissue evidence="4">Leaf</tissue>
    </source>
</reference>
<dbReference type="InterPro" id="IPR051504">
    <property type="entry name" value="Plant_metabolite_acyltrans"/>
</dbReference>
<gene>
    <name evidence="4" type="primary">LOC104738845</name>
</gene>
<accession>A0ABM1QVY8</accession>
<dbReference type="PANTHER" id="PTHR31625">
    <property type="match status" value="1"/>
</dbReference>
<dbReference type="GeneID" id="104738845"/>
<sequence>MYFFTCPVGSRQHNTFLYKNKATHFLKAQSHNTMAHLQPPNVIETTHISPPKGTVPSTTLPLTFFDAPWLNLPLSEFLFFFSYQNSTDCFLKDILPNLKQSLSITLKHFFPYAGKLIIPPRPDPPYLRYKDGEDSLLLIVAESTGTADFNDLKADSAKDIRVLHGVMPKLPPPHVSPEGILMRPTRVMQVTIFPGAGICIGNSATHFVADGVTFSHFMKYWMTLTKSKGQDPAATLLLPSPPDHSCRNMIKDPGEVAKGHLERFWSQNYSSHATSENMVRATFTMSRKQIENLKHWVTEQSDYQSPVSTFVVYLAFTWVSLIKTLIEGSGEGDKDEVFHLMINVDCRNRLKYAETEPIPQTYFGNCIAPGIVSVKKRDLLGQKDVLAASNALTARISDMLSSDLLKTAPSWGQGVRKWAMSRFPTSIAGAPKLRMYDMDFGLGKPCKMDIAHIETGGSIALAESRDGSNGEK</sequence>
<evidence type="ECO:0000256" key="1">
    <source>
        <dbReference type="ARBA" id="ARBA00022679"/>
    </source>
</evidence>
<name>A0ABM1QVY8_CAMSA</name>
<keyword evidence="1" id="KW-0808">Transferase</keyword>
<organism evidence="3 4">
    <name type="scientific">Camelina sativa</name>
    <name type="common">False flax</name>
    <name type="synonym">Myagrum sativum</name>
    <dbReference type="NCBI Taxonomy" id="90675"/>
    <lineage>
        <taxon>Eukaryota</taxon>
        <taxon>Viridiplantae</taxon>
        <taxon>Streptophyta</taxon>
        <taxon>Embryophyta</taxon>
        <taxon>Tracheophyta</taxon>
        <taxon>Spermatophyta</taxon>
        <taxon>Magnoliopsida</taxon>
        <taxon>eudicotyledons</taxon>
        <taxon>Gunneridae</taxon>
        <taxon>Pentapetalae</taxon>
        <taxon>rosids</taxon>
        <taxon>malvids</taxon>
        <taxon>Brassicales</taxon>
        <taxon>Brassicaceae</taxon>
        <taxon>Camelineae</taxon>
        <taxon>Camelina</taxon>
    </lineage>
</organism>
<dbReference type="RefSeq" id="XP_019090926.1">
    <property type="nucleotide sequence ID" value="XM_019235381.1"/>
</dbReference>
<dbReference type="Pfam" id="PF02458">
    <property type="entry name" value="Transferase"/>
    <property type="match status" value="1"/>
</dbReference>
<proteinExistence type="predicted"/>